<protein>
    <submittedName>
        <fullName evidence="2">Uncharacterized protein</fullName>
    </submittedName>
</protein>
<evidence type="ECO:0000313" key="2">
    <source>
        <dbReference type="EMBL" id="KAK0416602.1"/>
    </source>
</evidence>
<comment type="caution">
    <text evidence="2">The sequence shown here is derived from an EMBL/GenBank/DDBJ whole genome shotgun (WGS) entry which is preliminary data.</text>
</comment>
<feature type="compositionally biased region" description="Basic and acidic residues" evidence="1">
    <location>
        <begin position="62"/>
        <end position="82"/>
    </location>
</feature>
<sequence>MLCECPKVVSEGVEGRRPVPEGAAVQMPHENFEIVLQEACIQHKSVESMKPELGPAAPSRATELRLNRAESPATRDDRRDLL</sequence>
<gene>
    <name evidence="2" type="ORF">QR680_012583</name>
</gene>
<name>A0AA39I2G8_9BILA</name>
<reference evidence="2" key="1">
    <citation type="submission" date="2023-06" db="EMBL/GenBank/DDBJ databases">
        <title>Genomic analysis of the entomopathogenic nematode Steinernema hermaphroditum.</title>
        <authorList>
            <person name="Schwarz E.M."/>
            <person name="Heppert J.K."/>
            <person name="Baniya A."/>
            <person name="Schwartz H.T."/>
            <person name="Tan C.-H."/>
            <person name="Antoshechkin I."/>
            <person name="Sternberg P.W."/>
            <person name="Goodrich-Blair H."/>
            <person name="Dillman A.R."/>
        </authorList>
    </citation>
    <scope>NUCLEOTIDE SEQUENCE</scope>
    <source>
        <strain evidence="2">PS9179</strain>
        <tissue evidence="2">Whole animal</tissue>
    </source>
</reference>
<organism evidence="2 3">
    <name type="scientific">Steinernema hermaphroditum</name>
    <dbReference type="NCBI Taxonomy" id="289476"/>
    <lineage>
        <taxon>Eukaryota</taxon>
        <taxon>Metazoa</taxon>
        <taxon>Ecdysozoa</taxon>
        <taxon>Nematoda</taxon>
        <taxon>Chromadorea</taxon>
        <taxon>Rhabditida</taxon>
        <taxon>Tylenchina</taxon>
        <taxon>Panagrolaimomorpha</taxon>
        <taxon>Strongyloidoidea</taxon>
        <taxon>Steinernematidae</taxon>
        <taxon>Steinernema</taxon>
    </lineage>
</organism>
<evidence type="ECO:0000313" key="3">
    <source>
        <dbReference type="Proteomes" id="UP001175271"/>
    </source>
</evidence>
<keyword evidence="3" id="KW-1185">Reference proteome</keyword>
<dbReference type="AlphaFoldDB" id="A0AA39I2G8"/>
<dbReference type="EMBL" id="JAUCMV010000002">
    <property type="protein sequence ID" value="KAK0416602.1"/>
    <property type="molecule type" value="Genomic_DNA"/>
</dbReference>
<dbReference type="Proteomes" id="UP001175271">
    <property type="component" value="Unassembled WGS sequence"/>
</dbReference>
<accession>A0AA39I2G8</accession>
<evidence type="ECO:0000256" key="1">
    <source>
        <dbReference type="SAM" id="MobiDB-lite"/>
    </source>
</evidence>
<proteinExistence type="predicted"/>
<feature type="region of interest" description="Disordered" evidence="1">
    <location>
        <begin position="48"/>
        <end position="82"/>
    </location>
</feature>